<dbReference type="InterPro" id="IPR039448">
    <property type="entry name" value="Beta_helix"/>
</dbReference>
<dbReference type="RefSeq" id="WP_091066340.1">
    <property type="nucleotide sequence ID" value="NZ_FMDM01000010.1"/>
</dbReference>
<dbReference type="Proteomes" id="UP000199360">
    <property type="component" value="Unassembled WGS sequence"/>
</dbReference>
<sequence>MNDLFVAAGPRTGDGSRERPFHDPWVALRYAEPGDRIHVAAGAYTGRLARSSWVLDCPDLTVLGGYGPDFATRTPWRTPTILGARAGLRVPCEPNMIQGVGEHDRVVLDGLFLDAAGRNEYDEAGAFRSSHHGEGPLISLRGEQVTVRNCVFANGGAGAAEIAGNGGRFENNLVVNFLGSGLLTLRDSDPDAPIVVAGNSFCFAHDDTDPPRGAGADRAIGLRIRCAATITDNLFVGCGNAAIACYHDIDRITVDRNQFFCTLRDVVRSRVASAEAEITEEYAEELADVGLASAVGNVVADPHLSGLPARWVDAYTTDTAATYARPPVAALNTLRAAVGLGELPTGGDAQAPVMRRLTPSEVLAIGSDAAPGHHPVELPAPEAFRPRPSVPAYRPVDWARLTGPDEGLSGTPVEIRAGLGFDQNVDLLSDVGSATHVGVAVYEPGCDDRPLHVLCGRYSLAHRQVEEAARYSRGLDVELTYLLRGTYRADLVAGARQGATLVLDAITPAPAAEITAAPRPAGSDWYVRAGSSGGDGRREAPFRDPFQALEKAAAGDRIHVAEGEYAGRLRSGAWRIPVTHLTMLGGYTADFATRDPWRHPVRFVLNPETRAKGVPGDPVLTVEGSCDGLVLDGFVFDGSTYNAYTDGGALDVGNSQSVAMLDLRAGSGTLEVRNCVFTNAAYAAVQISGGSGVFRNNVVVNTSGTAVRVQTPGAGPWVVRDNTILFAADPTGRASTGQSTSGCLLEVGGRALVRVESNVLGFADGVGVRVALAGQNLRLDGNVVAANRYADVFDSRNVLIDPAGWERAVLDAPFGSLDGNRADLPALPVDETFARTAVDRLALLPAALPTELLRAAAAGLGVSHLPGPDVPLVEAVPASTPAGESSVSDLLAGLGRARAEFEARDAGATETPAVVYCPVYPVTAALALAVDAPTGRAGARALPVTDH</sequence>
<dbReference type="OrthoDB" id="1016457at2"/>
<dbReference type="STRING" id="745366.GA0070213_11058"/>
<protein>
    <submittedName>
        <fullName evidence="2">Right handed beta helix region</fullName>
    </submittedName>
</protein>
<dbReference type="SUPFAM" id="SSF51126">
    <property type="entry name" value="Pectin lyase-like"/>
    <property type="match status" value="2"/>
</dbReference>
<dbReference type="Gene3D" id="2.160.20.10">
    <property type="entry name" value="Single-stranded right-handed beta-helix, Pectin lyase-like"/>
    <property type="match status" value="2"/>
</dbReference>
<evidence type="ECO:0000259" key="1">
    <source>
        <dbReference type="Pfam" id="PF13229"/>
    </source>
</evidence>
<evidence type="ECO:0000313" key="2">
    <source>
        <dbReference type="EMBL" id="SCG68114.1"/>
    </source>
</evidence>
<dbReference type="InterPro" id="IPR012334">
    <property type="entry name" value="Pectin_lyas_fold"/>
</dbReference>
<organism evidence="2 3">
    <name type="scientific">Micromonospora humi</name>
    <dbReference type="NCBI Taxonomy" id="745366"/>
    <lineage>
        <taxon>Bacteria</taxon>
        <taxon>Bacillati</taxon>
        <taxon>Actinomycetota</taxon>
        <taxon>Actinomycetes</taxon>
        <taxon>Micromonosporales</taxon>
        <taxon>Micromonosporaceae</taxon>
        <taxon>Micromonospora</taxon>
    </lineage>
</organism>
<dbReference type="EMBL" id="FMDM01000010">
    <property type="protein sequence ID" value="SCG68114.1"/>
    <property type="molecule type" value="Genomic_DNA"/>
</dbReference>
<gene>
    <name evidence="2" type="ORF">GA0070213_11058</name>
</gene>
<reference evidence="3" key="1">
    <citation type="submission" date="2016-06" db="EMBL/GenBank/DDBJ databases">
        <authorList>
            <person name="Varghese N."/>
            <person name="Submissions Spin"/>
        </authorList>
    </citation>
    <scope>NUCLEOTIDE SEQUENCE [LARGE SCALE GENOMIC DNA]</scope>
    <source>
        <strain evidence="3">DSM 45647</strain>
    </source>
</reference>
<dbReference type="AlphaFoldDB" id="A0A1C5JBZ6"/>
<keyword evidence="3" id="KW-1185">Reference proteome</keyword>
<dbReference type="InterPro" id="IPR006626">
    <property type="entry name" value="PbH1"/>
</dbReference>
<proteinExistence type="predicted"/>
<feature type="domain" description="Right handed beta helix" evidence="1">
    <location>
        <begin position="138"/>
        <end position="259"/>
    </location>
</feature>
<dbReference type="SMART" id="SM00710">
    <property type="entry name" value="PbH1"/>
    <property type="match status" value="6"/>
</dbReference>
<dbReference type="InterPro" id="IPR011050">
    <property type="entry name" value="Pectin_lyase_fold/virulence"/>
</dbReference>
<evidence type="ECO:0000313" key="3">
    <source>
        <dbReference type="Proteomes" id="UP000199360"/>
    </source>
</evidence>
<accession>A0A1C5JBZ6</accession>
<dbReference type="Pfam" id="PF13229">
    <property type="entry name" value="Beta_helix"/>
    <property type="match status" value="1"/>
</dbReference>
<name>A0A1C5JBZ6_9ACTN</name>